<feature type="compositionally biased region" description="Polar residues" evidence="1">
    <location>
        <begin position="174"/>
        <end position="203"/>
    </location>
</feature>
<feature type="region of interest" description="Disordered" evidence="1">
    <location>
        <begin position="68"/>
        <end position="119"/>
    </location>
</feature>
<feature type="region of interest" description="Disordered" evidence="1">
    <location>
        <begin position="1"/>
        <end position="55"/>
    </location>
</feature>
<organism evidence="2 3">
    <name type="scientific">Paramarasmius palmivorus</name>
    <dbReference type="NCBI Taxonomy" id="297713"/>
    <lineage>
        <taxon>Eukaryota</taxon>
        <taxon>Fungi</taxon>
        <taxon>Dikarya</taxon>
        <taxon>Basidiomycota</taxon>
        <taxon>Agaricomycotina</taxon>
        <taxon>Agaricomycetes</taxon>
        <taxon>Agaricomycetidae</taxon>
        <taxon>Agaricales</taxon>
        <taxon>Marasmiineae</taxon>
        <taxon>Marasmiaceae</taxon>
        <taxon>Paramarasmius</taxon>
    </lineage>
</organism>
<dbReference type="Proteomes" id="UP001383192">
    <property type="component" value="Unassembled WGS sequence"/>
</dbReference>
<evidence type="ECO:0000313" key="3">
    <source>
        <dbReference type="Proteomes" id="UP001383192"/>
    </source>
</evidence>
<dbReference type="EMBL" id="JAYKXP010000034">
    <property type="protein sequence ID" value="KAK7041466.1"/>
    <property type="molecule type" value="Genomic_DNA"/>
</dbReference>
<dbReference type="AlphaFoldDB" id="A0AAW0CSM5"/>
<accession>A0AAW0CSM5</accession>
<feature type="compositionally biased region" description="Basic residues" evidence="1">
    <location>
        <begin position="68"/>
        <end position="79"/>
    </location>
</feature>
<feature type="compositionally biased region" description="Polar residues" evidence="1">
    <location>
        <begin position="12"/>
        <end position="21"/>
    </location>
</feature>
<feature type="compositionally biased region" description="Polar residues" evidence="1">
    <location>
        <begin position="33"/>
        <end position="53"/>
    </location>
</feature>
<keyword evidence="3" id="KW-1185">Reference proteome</keyword>
<protein>
    <submittedName>
        <fullName evidence="2">Uncharacterized protein</fullName>
    </submittedName>
</protein>
<comment type="caution">
    <text evidence="2">The sequence shown here is derived from an EMBL/GenBank/DDBJ whole genome shotgun (WGS) entry which is preliminary data.</text>
</comment>
<feature type="region of interest" description="Disordered" evidence="1">
    <location>
        <begin position="159"/>
        <end position="207"/>
    </location>
</feature>
<proteinExistence type="predicted"/>
<sequence length="246" mass="25138">MKDFELIGGEASTVTTDASWQSRDRAVAGEYDGSTSRRNNSEASHVRSNQRSPIATDAARDCSICSITRRHGGRNGRKSRANDSAVASTNKSGSRDGSFIAGDDRSRPSAGTVDGDSGGKHGYVAGRNGRVAHAFGEGTIATAYDSGCAIHSRNTGGPGAVAGDGSDGRENGAVSWNSSEGRICSSERSTVATNDSDTGNGSSAAGGMEVGKVPLMIPLTVPVGRTTEVILFLAASSGAGLYKFGQ</sequence>
<evidence type="ECO:0000313" key="2">
    <source>
        <dbReference type="EMBL" id="KAK7041466.1"/>
    </source>
</evidence>
<evidence type="ECO:0000256" key="1">
    <source>
        <dbReference type="SAM" id="MobiDB-lite"/>
    </source>
</evidence>
<gene>
    <name evidence="2" type="ORF">VNI00_009333</name>
</gene>
<reference evidence="2 3" key="1">
    <citation type="submission" date="2024-01" db="EMBL/GenBank/DDBJ databases">
        <title>A draft genome for a cacao thread blight-causing isolate of Paramarasmius palmivorus.</title>
        <authorList>
            <person name="Baruah I.K."/>
            <person name="Bukari Y."/>
            <person name="Amoako-Attah I."/>
            <person name="Meinhardt L.W."/>
            <person name="Bailey B.A."/>
            <person name="Cohen S.P."/>
        </authorList>
    </citation>
    <scope>NUCLEOTIDE SEQUENCE [LARGE SCALE GENOMIC DNA]</scope>
    <source>
        <strain evidence="2 3">GH-12</strain>
    </source>
</reference>
<name>A0AAW0CSM5_9AGAR</name>